<dbReference type="SUPFAM" id="SSF63737">
    <property type="entry name" value="Leukotriene A4 hydrolase N-terminal domain"/>
    <property type="match status" value="1"/>
</dbReference>
<dbReference type="FunFam" id="3.30.2010.30:FF:000002">
    <property type="entry name" value="Putative aminopeptidase N"/>
    <property type="match status" value="1"/>
</dbReference>
<dbReference type="Pfam" id="PF17432">
    <property type="entry name" value="DUF3458_C"/>
    <property type="match status" value="1"/>
</dbReference>
<evidence type="ECO:0000313" key="18">
    <source>
        <dbReference type="Proteomes" id="UP000059074"/>
    </source>
</evidence>
<feature type="domain" description="Peptidase M1 alanyl aminopeptidase C-terminal" evidence="15">
    <location>
        <begin position="561"/>
        <end position="884"/>
    </location>
</feature>
<name>A0A109BHK0_HYPSL</name>
<evidence type="ECO:0000256" key="12">
    <source>
        <dbReference type="NCBIfam" id="TIGR02414"/>
    </source>
</evidence>
<evidence type="ECO:0000259" key="15">
    <source>
        <dbReference type="Pfam" id="PF17432"/>
    </source>
</evidence>
<evidence type="ECO:0000256" key="2">
    <source>
        <dbReference type="ARBA" id="ARBA00001947"/>
    </source>
</evidence>
<evidence type="ECO:0000256" key="11">
    <source>
        <dbReference type="ARBA" id="ARBA00023049"/>
    </source>
</evidence>
<comment type="cofactor">
    <cofactor evidence="2">
        <name>Zn(2+)</name>
        <dbReference type="ChEBI" id="CHEBI:29105"/>
    </cofactor>
</comment>
<dbReference type="Gene3D" id="1.10.390.10">
    <property type="entry name" value="Neutral Protease Domain 2"/>
    <property type="match status" value="1"/>
</dbReference>
<keyword evidence="8" id="KW-0479">Metal-binding</keyword>
<dbReference type="InterPro" id="IPR001930">
    <property type="entry name" value="Peptidase_M1"/>
</dbReference>
<evidence type="ECO:0000256" key="5">
    <source>
        <dbReference type="ARBA" id="ARBA00015611"/>
    </source>
</evidence>
<feature type="domain" description="Peptidase M1 alanyl aminopeptidase Ig-like fold" evidence="14">
    <location>
        <begin position="454"/>
        <end position="555"/>
    </location>
</feature>
<dbReference type="EMBL" id="LMTR01000052">
    <property type="protein sequence ID" value="KWT68963.1"/>
    <property type="molecule type" value="Genomic_DNA"/>
</dbReference>
<evidence type="ECO:0000256" key="8">
    <source>
        <dbReference type="ARBA" id="ARBA00022723"/>
    </source>
</evidence>
<dbReference type="AlphaFoldDB" id="A0A109BHK0"/>
<dbReference type="CDD" id="cd09600">
    <property type="entry name" value="M1_APN"/>
    <property type="match status" value="1"/>
</dbReference>
<dbReference type="Gene3D" id="2.60.40.1840">
    <property type="match status" value="1"/>
</dbReference>
<dbReference type="Pfam" id="PF11940">
    <property type="entry name" value="DUF3458"/>
    <property type="match status" value="1"/>
</dbReference>
<dbReference type="InterPro" id="IPR042097">
    <property type="entry name" value="Aminopeptidase_N-like_N_sf"/>
</dbReference>
<feature type="domain" description="Aminopeptidase N-like N-terminal" evidence="16">
    <location>
        <begin position="27"/>
        <end position="196"/>
    </location>
</feature>
<dbReference type="FunFam" id="2.60.40.1840:FF:000001">
    <property type="entry name" value="Aminopeptidase N"/>
    <property type="match status" value="1"/>
</dbReference>
<dbReference type="InterPro" id="IPR035414">
    <property type="entry name" value="Peptidase_M1_pepN_Ig-like"/>
</dbReference>
<keyword evidence="10" id="KW-0862">Zinc</keyword>
<dbReference type="InterPro" id="IPR014782">
    <property type="entry name" value="Peptidase_M1_dom"/>
</dbReference>
<evidence type="ECO:0000256" key="3">
    <source>
        <dbReference type="ARBA" id="ARBA00010136"/>
    </source>
</evidence>
<comment type="caution">
    <text evidence="17">The sequence shown here is derived from an EMBL/GenBank/DDBJ whole genome shotgun (WGS) entry which is preliminary data.</text>
</comment>
<keyword evidence="6 17" id="KW-0031">Aminopeptidase</keyword>
<organism evidence="17 18">
    <name type="scientific">Hyphomicrobium sulfonivorans</name>
    <dbReference type="NCBI Taxonomy" id="121290"/>
    <lineage>
        <taxon>Bacteria</taxon>
        <taxon>Pseudomonadati</taxon>
        <taxon>Pseudomonadota</taxon>
        <taxon>Alphaproteobacteria</taxon>
        <taxon>Hyphomicrobiales</taxon>
        <taxon>Hyphomicrobiaceae</taxon>
        <taxon>Hyphomicrobium</taxon>
    </lineage>
</organism>
<evidence type="ECO:0000256" key="6">
    <source>
        <dbReference type="ARBA" id="ARBA00022438"/>
    </source>
</evidence>
<keyword evidence="7" id="KW-0645">Protease</keyword>
<dbReference type="EC" id="3.4.11.2" evidence="4 12"/>
<dbReference type="SUPFAM" id="SSF55486">
    <property type="entry name" value="Metalloproteases ('zincins'), catalytic domain"/>
    <property type="match status" value="1"/>
</dbReference>
<keyword evidence="11" id="KW-0482">Metalloprotease</keyword>
<dbReference type="InterPro" id="IPR037144">
    <property type="entry name" value="Peptidase_M1_pepN_C_sf"/>
</dbReference>
<dbReference type="PRINTS" id="PR00756">
    <property type="entry name" value="ALADIPTASE"/>
</dbReference>
<dbReference type="Pfam" id="PF01433">
    <property type="entry name" value="Peptidase_M1"/>
    <property type="match status" value="1"/>
</dbReference>
<evidence type="ECO:0000313" key="17">
    <source>
        <dbReference type="EMBL" id="KWT68963.1"/>
    </source>
</evidence>
<evidence type="ECO:0000259" key="14">
    <source>
        <dbReference type="Pfam" id="PF11940"/>
    </source>
</evidence>
<dbReference type="PATRIC" id="fig|121290.4.peg.876"/>
<reference evidence="17 18" key="1">
    <citation type="submission" date="2015-10" db="EMBL/GenBank/DDBJ databases">
        <title>Transcriptomic analysis of a linuron degrading triple-species bacterial consortium.</title>
        <authorList>
            <person name="Albers P."/>
        </authorList>
    </citation>
    <scope>NUCLEOTIDE SEQUENCE [LARGE SCALE GENOMIC DNA]</scope>
    <source>
        <strain evidence="17 18">WDL6</strain>
    </source>
</reference>
<dbReference type="Pfam" id="PF17900">
    <property type="entry name" value="Peptidase_M1_N"/>
    <property type="match status" value="1"/>
</dbReference>
<dbReference type="PANTHER" id="PTHR46322">
    <property type="entry name" value="PUROMYCIN-SENSITIVE AMINOPEPTIDASE"/>
    <property type="match status" value="1"/>
</dbReference>
<dbReference type="InterPro" id="IPR024601">
    <property type="entry name" value="Peptidase_M1_pepN_C"/>
</dbReference>
<keyword evidence="18" id="KW-1185">Reference proteome</keyword>
<keyword evidence="9 17" id="KW-0378">Hydrolase</keyword>
<evidence type="ECO:0000259" key="13">
    <source>
        <dbReference type="Pfam" id="PF01433"/>
    </source>
</evidence>
<comment type="catalytic activity">
    <reaction evidence="1">
        <text>Release of an N-terminal amino acid, Xaa-|-Yaa- from a peptide, amide or arylamide. Xaa is preferably Ala, but may be most amino acids including Pro (slow action). When a terminal hydrophobic residue is followed by a prolyl residue, the two may be released as an intact Xaa-Pro dipeptide.</text>
        <dbReference type="EC" id="3.4.11.2"/>
    </reaction>
</comment>
<protein>
    <recommendedName>
        <fullName evidence="5 12">Aminopeptidase N</fullName>
        <ecNumber evidence="4 12">3.4.11.2</ecNumber>
    </recommendedName>
</protein>
<dbReference type="GO" id="GO:0006508">
    <property type="term" value="P:proteolysis"/>
    <property type="evidence" value="ECO:0007669"/>
    <property type="project" value="UniProtKB-UniRule"/>
</dbReference>
<dbReference type="STRING" id="121290.APY04_1785"/>
<dbReference type="PANTHER" id="PTHR46322:SF1">
    <property type="entry name" value="PUROMYCIN-SENSITIVE AMINOPEPTIDASE"/>
    <property type="match status" value="1"/>
</dbReference>
<dbReference type="Gene3D" id="1.25.50.10">
    <property type="entry name" value="Peptidase M1, alanyl aminopeptidase, C-terminal domain"/>
    <property type="match status" value="1"/>
</dbReference>
<dbReference type="InterPro" id="IPR038438">
    <property type="entry name" value="PepN_Ig-like_sf"/>
</dbReference>
<dbReference type="NCBIfam" id="TIGR02414">
    <property type="entry name" value="pepN_proteo"/>
    <property type="match status" value="1"/>
</dbReference>
<proteinExistence type="inferred from homology"/>
<evidence type="ECO:0000256" key="9">
    <source>
        <dbReference type="ARBA" id="ARBA00022801"/>
    </source>
</evidence>
<dbReference type="GO" id="GO:0008270">
    <property type="term" value="F:zinc ion binding"/>
    <property type="evidence" value="ECO:0007669"/>
    <property type="project" value="InterPro"/>
</dbReference>
<dbReference type="Gene3D" id="3.30.2010.30">
    <property type="match status" value="1"/>
</dbReference>
<dbReference type="GO" id="GO:0016285">
    <property type="term" value="F:alanyl aminopeptidase activity"/>
    <property type="evidence" value="ECO:0007669"/>
    <property type="project" value="UniProtKB-EC"/>
</dbReference>
<evidence type="ECO:0000256" key="7">
    <source>
        <dbReference type="ARBA" id="ARBA00022670"/>
    </source>
</evidence>
<dbReference type="InterPro" id="IPR027268">
    <property type="entry name" value="Peptidase_M4/M1_CTD_sf"/>
</dbReference>
<feature type="domain" description="Peptidase M1 membrane alanine aminopeptidase" evidence="13">
    <location>
        <begin position="235"/>
        <end position="446"/>
    </location>
</feature>
<dbReference type="InterPro" id="IPR045357">
    <property type="entry name" value="Aminopeptidase_N-like_N"/>
</dbReference>
<dbReference type="InterPro" id="IPR012779">
    <property type="entry name" value="Peptidase_M1_pepN"/>
</dbReference>
<dbReference type="Proteomes" id="UP000059074">
    <property type="component" value="Unassembled WGS sequence"/>
</dbReference>
<evidence type="ECO:0000256" key="4">
    <source>
        <dbReference type="ARBA" id="ARBA00012564"/>
    </source>
</evidence>
<evidence type="ECO:0000259" key="16">
    <source>
        <dbReference type="Pfam" id="PF17900"/>
    </source>
</evidence>
<comment type="similarity">
    <text evidence="3">Belongs to the peptidase M1 family.</text>
</comment>
<accession>A0A109BHK0</accession>
<evidence type="ECO:0000256" key="1">
    <source>
        <dbReference type="ARBA" id="ARBA00000098"/>
    </source>
</evidence>
<sequence>MMKRDTTAPTVHLKDYRPPAYLIDRVNLDISLDPTRTEVKSRLSVRANPKAAVKRGPLQLDGQHLELGDIKLNGRALTKKDYKLTDTSLTLTKPPVKPFTLEITTYINPDANKALSGIYRSNNVYCSQCEAQGFRRITYFLDRPDVLATYTVRLEADPAAAPVLLSNGNLQERGMIDGGARHYAIWHDPHPKPSYLFAVVGGDLAPISSTFHTMSGRKVDLAIYVEHGKEGRAAWAMDALKRSMKWDEERFGREYDLDVFNIVAVSDFNLGAMENKGLNIFNDRLVLASPETATDTIFEAIESVIAHEYFHNWTGNRITCRDWFQLCLKEGLTVFRDQEFSSDERSRTVQRIVDVRQLKTHQFAEDAGPLAHPVRPESFVEINNFYTATVYEKGAELVRMIATILGADDFRKGMDLYFDRHDGEAATVDQFLTCFEDASGIDLGQFKLWYSQAGTPEVIARLSYNKDRKTADLELEQIVPPTPGQPNKKPMHIPVRVGLLGANGHDIDLKLEDGSTPRDGVIDLTKRRQRFRFVDVPSQPVPSLLRGFSAPVNITVDLPDTDIELLMAADSDQFNRWQAANSYAAQTLVEAVRNMAAGKRASGRGLRYARALGAALIDGDLEPAYRAELLKLPTQADVARIIGKDVDPALIQRAHRQLSKLVGRTLGAQLEDLYRRMAVKGPFSPDAASAGKRALRNAALTLLTARGSEDDIKRLARHYAKATNMTDRAHALHLLAAKGGTEAKAALADFYDTWHDDNVVIDTWFAVQAQSPLNSTITRVRALTQHPLFSLTAPNKVRALVGTFAAGNPVQFNRPDGAGYAFLADQVLALDRLNPQIAARMLGALRSWRSLESERRAKARKALQRIARTKSLSSDVQEIASRILDG</sequence>
<evidence type="ECO:0000256" key="10">
    <source>
        <dbReference type="ARBA" id="ARBA00022833"/>
    </source>
</evidence>
<dbReference type="Gene3D" id="2.60.40.1730">
    <property type="entry name" value="tricorn interacting facor f3 domain"/>
    <property type="match status" value="1"/>
</dbReference>
<gene>
    <name evidence="17" type="ORF">APY04_1785</name>
</gene>
<dbReference type="GO" id="GO:0008237">
    <property type="term" value="F:metallopeptidase activity"/>
    <property type="evidence" value="ECO:0007669"/>
    <property type="project" value="UniProtKB-UniRule"/>
</dbReference>